<keyword evidence="4 8" id="KW-0805">Transcription regulation</keyword>
<evidence type="ECO:0000256" key="2">
    <source>
        <dbReference type="ARBA" id="ARBA00009994"/>
    </source>
</evidence>
<dbReference type="InterPro" id="IPR044888">
    <property type="entry name" value="Mediatior_Med7_sf"/>
</dbReference>
<dbReference type="Pfam" id="PF05983">
    <property type="entry name" value="Med7"/>
    <property type="match status" value="1"/>
</dbReference>
<dbReference type="InterPro" id="IPR009244">
    <property type="entry name" value="Mediatior_Med7"/>
</dbReference>
<dbReference type="STRING" id="52247.A0A4T0X1Y4"/>
<dbReference type="PANTHER" id="PTHR21428">
    <property type="entry name" value="MEDIATOR OF RNA POLYMERASE II TRANSCRIPTION SUBUNIT 7"/>
    <property type="match status" value="1"/>
</dbReference>
<dbReference type="PANTHER" id="PTHR21428:SF11">
    <property type="entry name" value="MEDIATOR OF RNA POLYMERASE II TRANSCRIPTION SUBUNIT 7"/>
    <property type="match status" value="1"/>
</dbReference>
<evidence type="ECO:0000313" key="11">
    <source>
        <dbReference type="EMBL" id="TID28804.1"/>
    </source>
</evidence>
<dbReference type="Proteomes" id="UP000307173">
    <property type="component" value="Unassembled WGS sequence"/>
</dbReference>
<dbReference type="GO" id="GO:0006357">
    <property type="term" value="P:regulation of transcription by RNA polymerase II"/>
    <property type="evidence" value="ECO:0007669"/>
    <property type="project" value="InterPro"/>
</dbReference>
<comment type="subunit">
    <text evidence="8">Component of the Mediator complex.</text>
</comment>
<evidence type="ECO:0000313" key="12">
    <source>
        <dbReference type="Proteomes" id="UP000307173"/>
    </source>
</evidence>
<comment type="caution">
    <text evidence="11">The sequence shown here is derived from an EMBL/GenBank/DDBJ whole genome shotgun (WGS) entry which is preliminary data.</text>
</comment>
<feature type="region of interest" description="Disordered" evidence="10">
    <location>
        <begin position="84"/>
        <end position="111"/>
    </location>
</feature>
<comment type="similarity">
    <text evidence="2 8">Belongs to the Mediator complex subunit 7 family.</text>
</comment>
<evidence type="ECO:0000256" key="9">
    <source>
        <dbReference type="SAM" id="Coils"/>
    </source>
</evidence>
<dbReference type="OrthoDB" id="10253553at2759"/>
<keyword evidence="7 8" id="KW-0539">Nucleus</keyword>
<dbReference type="InterPro" id="IPR037212">
    <property type="entry name" value="Med7/Med21-like"/>
</dbReference>
<name>A0A4T0X1Y4_9ASCO</name>
<reference evidence="11 12" key="1">
    <citation type="journal article" date="2019" name="Front. Genet.">
        <title>Whole-Genome Sequencing of the Opportunistic Yeast Pathogen Candida inconspicua Uncovers Its Hybrid Origin.</title>
        <authorList>
            <person name="Mixao V."/>
            <person name="Hansen A.P."/>
            <person name="Saus E."/>
            <person name="Boekhout T."/>
            <person name="Lass-Florl C."/>
            <person name="Gabaldon T."/>
        </authorList>
    </citation>
    <scope>NUCLEOTIDE SEQUENCE [LARGE SCALE GENOMIC DNA]</scope>
    <source>
        <strain evidence="11 12">CBS 180</strain>
    </source>
</reference>
<keyword evidence="12" id="KW-1185">Reference proteome</keyword>
<evidence type="ECO:0000256" key="3">
    <source>
        <dbReference type="ARBA" id="ARBA00020631"/>
    </source>
</evidence>
<organism evidence="11 12">
    <name type="scientific">Pichia inconspicua</name>
    <dbReference type="NCBI Taxonomy" id="52247"/>
    <lineage>
        <taxon>Eukaryota</taxon>
        <taxon>Fungi</taxon>
        <taxon>Dikarya</taxon>
        <taxon>Ascomycota</taxon>
        <taxon>Saccharomycotina</taxon>
        <taxon>Pichiomycetes</taxon>
        <taxon>Pichiales</taxon>
        <taxon>Pichiaceae</taxon>
        <taxon>Pichia</taxon>
    </lineage>
</organism>
<dbReference type="AlphaFoldDB" id="A0A4T0X1Y4"/>
<evidence type="ECO:0000256" key="10">
    <source>
        <dbReference type="SAM" id="MobiDB-lite"/>
    </source>
</evidence>
<evidence type="ECO:0000256" key="7">
    <source>
        <dbReference type="ARBA" id="ARBA00023242"/>
    </source>
</evidence>
<proteinExistence type="inferred from homology"/>
<keyword evidence="9" id="KW-0175">Coiled coil</keyword>
<comment type="subcellular location">
    <subcellularLocation>
        <location evidence="1 8">Nucleus</location>
    </subcellularLocation>
</comment>
<protein>
    <recommendedName>
        <fullName evidence="3 8">Mediator of RNA polymerase II transcription subunit 7</fullName>
    </recommendedName>
</protein>
<evidence type="ECO:0000256" key="4">
    <source>
        <dbReference type="ARBA" id="ARBA00023015"/>
    </source>
</evidence>
<dbReference type="Gene3D" id="6.10.140.1520">
    <property type="match status" value="1"/>
</dbReference>
<evidence type="ECO:0000256" key="6">
    <source>
        <dbReference type="ARBA" id="ARBA00023163"/>
    </source>
</evidence>
<dbReference type="GO" id="GO:0070847">
    <property type="term" value="C:core mediator complex"/>
    <property type="evidence" value="ECO:0007669"/>
    <property type="project" value="TreeGrafter"/>
</dbReference>
<gene>
    <name evidence="11" type="ORF">CANINC_002323</name>
</gene>
<dbReference type="GO" id="GO:0003712">
    <property type="term" value="F:transcription coregulator activity"/>
    <property type="evidence" value="ECO:0007669"/>
    <property type="project" value="InterPro"/>
</dbReference>
<sequence>MNSEISALYPPPPPYYKLFTSENVLKFNELKEKGVSDDEMKNIENLRFLVPPTPPKGEQYRSFGELWWFEDKHVGLKESGVEQIYGDSTSDKENDKESQRGETTLGHIQSSKIDESEAYEEVFSQFRINELKKMTKSLLLNFLELVGLLAKNPLLSAKKIDQIRTILINIHHLLNSYRLHQSRESLILIMQEKLKDVKEEIININRTCKHVESQLDLMSKKIDQTYDSGRIKDSNHDTSLRKNIRSKDQLISDAITAILQHI</sequence>
<feature type="compositionally biased region" description="Basic and acidic residues" evidence="10">
    <location>
        <begin position="89"/>
        <end position="100"/>
    </location>
</feature>
<dbReference type="EMBL" id="SELW01000370">
    <property type="protein sequence ID" value="TID28804.1"/>
    <property type="molecule type" value="Genomic_DNA"/>
</dbReference>
<accession>A0A4T0X1Y4</accession>
<feature type="coiled-coil region" evidence="9">
    <location>
        <begin position="187"/>
        <end position="214"/>
    </location>
</feature>
<keyword evidence="5 8" id="KW-0010">Activator</keyword>
<evidence type="ECO:0000256" key="5">
    <source>
        <dbReference type="ARBA" id="ARBA00023159"/>
    </source>
</evidence>
<evidence type="ECO:0000256" key="8">
    <source>
        <dbReference type="RuleBase" id="RU364060"/>
    </source>
</evidence>
<dbReference type="Gene3D" id="6.10.140.200">
    <property type="match status" value="1"/>
</dbReference>
<dbReference type="GO" id="GO:0016592">
    <property type="term" value="C:mediator complex"/>
    <property type="evidence" value="ECO:0007669"/>
    <property type="project" value="InterPro"/>
</dbReference>
<dbReference type="SUPFAM" id="SSF140718">
    <property type="entry name" value="Mediator hinge subcomplex-like"/>
    <property type="match status" value="1"/>
</dbReference>
<keyword evidence="6 8" id="KW-0804">Transcription</keyword>
<comment type="function">
    <text evidence="8">Component of the Mediator complex, a coactivator involved in the regulated transcription of nearly all RNA polymerase II-dependent genes. Mediator functions as a bridge to convey information from gene-specific regulatory proteins to the basal RNA polymerase II transcription machinery.</text>
</comment>
<evidence type="ECO:0000256" key="1">
    <source>
        <dbReference type="ARBA" id="ARBA00004123"/>
    </source>
</evidence>